<evidence type="ECO:0000313" key="3">
    <source>
        <dbReference type="Proteomes" id="UP000078541"/>
    </source>
</evidence>
<dbReference type="Proteomes" id="UP000078541">
    <property type="component" value="Unassembled WGS sequence"/>
</dbReference>
<dbReference type="STRING" id="34720.A0A195F807"/>
<dbReference type="PANTHER" id="PTHR11158">
    <property type="entry name" value="MSF1/PX19 RELATED"/>
    <property type="match status" value="1"/>
</dbReference>
<evidence type="ECO:0000313" key="2">
    <source>
        <dbReference type="EMBL" id="KYN36322.1"/>
    </source>
</evidence>
<accession>A0A195F807</accession>
<evidence type="ECO:0000259" key="1">
    <source>
        <dbReference type="PROSITE" id="PS50904"/>
    </source>
</evidence>
<dbReference type="AlphaFoldDB" id="A0A195F807"/>
<dbReference type="InterPro" id="IPR006797">
    <property type="entry name" value="PRELI/MSF1_dom"/>
</dbReference>
<feature type="domain" description="PRELI/MSF1" evidence="1">
    <location>
        <begin position="21"/>
        <end position="197"/>
    </location>
</feature>
<name>A0A195F807_9HYME</name>
<keyword evidence="3" id="KW-1185">Reference proteome</keyword>
<dbReference type="Pfam" id="PF04707">
    <property type="entry name" value="PRELI"/>
    <property type="match status" value="1"/>
</dbReference>
<proteinExistence type="predicted"/>
<organism evidence="2 3">
    <name type="scientific">Trachymyrmex septentrionalis</name>
    <dbReference type="NCBI Taxonomy" id="34720"/>
    <lineage>
        <taxon>Eukaryota</taxon>
        <taxon>Metazoa</taxon>
        <taxon>Ecdysozoa</taxon>
        <taxon>Arthropoda</taxon>
        <taxon>Hexapoda</taxon>
        <taxon>Insecta</taxon>
        <taxon>Pterygota</taxon>
        <taxon>Neoptera</taxon>
        <taxon>Endopterygota</taxon>
        <taxon>Hymenoptera</taxon>
        <taxon>Apocrita</taxon>
        <taxon>Aculeata</taxon>
        <taxon>Formicoidea</taxon>
        <taxon>Formicidae</taxon>
        <taxon>Myrmicinae</taxon>
        <taxon>Trachymyrmex</taxon>
    </lineage>
</organism>
<gene>
    <name evidence="2" type="ORF">ALC56_09282</name>
</gene>
<protein>
    <submittedName>
        <fullName evidence="2">Protein slowmo like protein 2</fullName>
    </submittedName>
</protein>
<dbReference type="InterPro" id="IPR037365">
    <property type="entry name" value="Slowmo/Ups"/>
</dbReference>
<dbReference type="GO" id="GO:0005758">
    <property type="term" value="C:mitochondrial intermembrane space"/>
    <property type="evidence" value="ECO:0007669"/>
    <property type="project" value="InterPro"/>
</dbReference>
<dbReference type="PROSITE" id="PS50904">
    <property type="entry name" value="PRELI_MSF1"/>
    <property type="match status" value="1"/>
</dbReference>
<sequence>MCIPARSRRQLVSDDGVKGDQQLYESGKLIPRREVELPFFIKPTHSPSRPVSIFQSVRKVLALSPPPPPLRIRINTSGCVYVTAKGVARHRDGSPSASVRHDAMGRVEPRAICCFYDLEDRTYIIIQSLLTFGNYFAVDEAVRYTPHPDDPTKTLLTQEAVVTVRGVPLTNYMEDLLASNISFNASKKRADDSPRAM</sequence>
<dbReference type="EMBL" id="KQ981744">
    <property type="protein sequence ID" value="KYN36322.1"/>
    <property type="molecule type" value="Genomic_DNA"/>
</dbReference>
<reference evidence="2 3" key="1">
    <citation type="submission" date="2016-03" db="EMBL/GenBank/DDBJ databases">
        <title>Trachymyrmex septentrionalis WGS genome.</title>
        <authorList>
            <person name="Nygaard S."/>
            <person name="Hu H."/>
            <person name="Boomsma J."/>
            <person name="Zhang G."/>
        </authorList>
    </citation>
    <scope>NUCLEOTIDE SEQUENCE [LARGE SCALE GENOMIC DNA]</scope>
    <source>
        <strain evidence="2">Tsep2-gDNA-1</strain>
        <tissue evidence="2">Whole body</tissue>
    </source>
</reference>